<evidence type="ECO:0000256" key="9">
    <source>
        <dbReference type="SAM" id="MobiDB-lite"/>
    </source>
</evidence>
<dbReference type="GO" id="GO:0005886">
    <property type="term" value="C:plasma membrane"/>
    <property type="evidence" value="ECO:0007669"/>
    <property type="project" value="UniProtKB-SubCell"/>
</dbReference>
<reference evidence="12" key="1">
    <citation type="submission" date="2021-11" db="EMBL/GenBank/DDBJ databases">
        <authorList>
            <person name="Schell T."/>
        </authorList>
    </citation>
    <scope>NUCLEOTIDE SEQUENCE</scope>
    <source>
        <strain evidence="12">M5</strain>
    </source>
</reference>
<dbReference type="Gene3D" id="1.10.287.70">
    <property type="match status" value="1"/>
</dbReference>
<dbReference type="Pfam" id="PF00060">
    <property type="entry name" value="Lig_chan"/>
    <property type="match status" value="1"/>
</dbReference>
<dbReference type="InterPro" id="IPR052192">
    <property type="entry name" value="Insect_Ionotropic_Sensory_Rcpt"/>
</dbReference>
<keyword evidence="4 10" id="KW-0812">Transmembrane</keyword>
<evidence type="ECO:0000256" key="1">
    <source>
        <dbReference type="ARBA" id="ARBA00004651"/>
    </source>
</evidence>
<dbReference type="PANTHER" id="PTHR42643:SF24">
    <property type="entry name" value="IONOTROPIC RECEPTOR 60A"/>
    <property type="match status" value="1"/>
</dbReference>
<dbReference type="PANTHER" id="PTHR42643">
    <property type="entry name" value="IONOTROPIC RECEPTOR 20A-RELATED"/>
    <property type="match status" value="1"/>
</dbReference>
<dbReference type="AlphaFoldDB" id="A0A8J2WQC1"/>
<keyword evidence="3" id="KW-1003">Cell membrane</keyword>
<keyword evidence="8" id="KW-0325">Glycoprotein</keyword>
<evidence type="ECO:0000256" key="4">
    <source>
        <dbReference type="ARBA" id="ARBA00022692"/>
    </source>
</evidence>
<dbReference type="SUPFAM" id="SSF53850">
    <property type="entry name" value="Periplasmic binding protein-like II"/>
    <property type="match status" value="1"/>
</dbReference>
<evidence type="ECO:0000256" key="5">
    <source>
        <dbReference type="ARBA" id="ARBA00022989"/>
    </source>
</evidence>
<keyword evidence="6 10" id="KW-0472">Membrane</keyword>
<dbReference type="InterPro" id="IPR001320">
    <property type="entry name" value="Iontro_rcpt_C"/>
</dbReference>
<evidence type="ECO:0000256" key="7">
    <source>
        <dbReference type="ARBA" id="ARBA00023170"/>
    </source>
</evidence>
<dbReference type="GO" id="GO:0015276">
    <property type="term" value="F:ligand-gated monoatomic ion channel activity"/>
    <property type="evidence" value="ECO:0007669"/>
    <property type="project" value="InterPro"/>
</dbReference>
<protein>
    <recommendedName>
        <fullName evidence="11">Ionotropic glutamate receptor C-terminal domain-containing protein</fullName>
    </recommendedName>
</protein>
<dbReference type="GO" id="GO:0050906">
    <property type="term" value="P:detection of stimulus involved in sensory perception"/>
    <property type="evidence" value="ECO:0007669"/>
    <property type="project" value="UniProtKB-ARBA"/>
</dbReference>
<dbReference type="OrthoDB" id="5984008at2759"/>
<comment type="subcellular location">
    <subcellularLocation>
        <location evidence="1">Cell membrane</location>
        <topology evidence="1">Multi-pass membrane protein</topology>
    </subcellularLocation>
</comment>
<feature type="transmembrane region" description="Helical" evidence="10">
    <location>
        <begin position="337"/>
        <end position="357"/>
    </location>
</feature>
<dbReference type="EMBL" id="CAKKLH010000277">
    <property type="protein sequence ID" value="CAH0107515.1"/>
    <property type="molecule type" value="Genomic_DNA"/>
</dbReference>
<proteinExistence type="inferred from homology"/>
<feature type="transmembrane region" description="Helical" evidence="10">
    <location>
        <begin position="51"/>
        <end position="70"/>
    </location>
</feature>
<feature type="domain" description="Ionotropic glutamate receptor C-terminal" evidence="11">
    <location>
        <begin position="132"/>
        <end position="348"/>
    </location>
</feature>
<keyword evidence="5 10" id="KW-1133">Transmembrane helix</keyword>
<feature type="region of interest" description="Disordered" evidence="9">
    <location>
        <begin position="88"/>
        <end position="109"/>
    </location>
</feature>
<keyword evidence="7" id="KW-0675">Receptor</keyword>
<gene>
    <name evidence="12" type="ORF">DGAL_LOCUS10818</name>
</gene>
<evidence type="ECO:0000313" key="12">
    <source>
        <dbReference type="EMBL" id="CAH0107515.1"/>
    </source>
</evidence>
<evidence type="ECO:0000256" key="8">
    <source>
        <dbReference type="ARBA" id="ARBA00023180"/>
    </source>
</evidence>
<sequence>MVGPEWYRAGTSETQRFDFTTFIWSEGFRLIVPRSGEESRLFAFIGPFQPMVWMSIFISVFFTIAAMKFFEWFYNHYFCEKNDVSSVEKSPNNQPNNGQVEDMNPLQNRQIDKSKKKRIPRFAHYLRGREVYSRLSFRVLAGVWVLCAMVLVNSYTGIVTSSLTTPKMKPSIDSFEDLAASKETGIVLRSDTAMGVQILEATSGVFKVLGDQARSHPDRIVNDPFKLAAKLETGEFAYPFMNTFTVFFVSAQYKKEGKCRFKVSKPLPVTTGYYSMLYKKGTSYTKTISRGVLDIYEFSLLRFWIKQLPTIPNADECFANNKRKVVSGPVPIKLTDLTSAFLILGIGIGLATLVFLLETIYAKWKQHV</sequence>
<comment type="caution">
    <text evidence="12">The sequence shown here is derived from an EMBL/GenBank/DDBJ whole genome shotgun (WGS) entry which is preliminary data.</text>
</comment>
<dbReference type="Proteomes" id="UP000789390">
    <property type="component" value="Unassembled WGS sequence"/>
</dbReference>
<evidence type="ECO:0000256" key="6">
    <source>
        <dbReference type="ARBA" id="ARBA00023136"/>
    </source>
</evidence>
<name>A0A8J2WQC1_9CRUS</name>
<feature type="transmembrane region" description="Helical" evidence="10">
    <location>
        <begin position="135"/>
        <end position="155"/>
    </location>
</feature>
<comment type="similarity">
    <text evidence="2">Belongs to the glutamate-gated ion channel (TC 1.A.10.1) family.</text>
</comment>
<organism evidence="12 13">
    <name type="scientific">Daphnia galeata</name>
    <dbReference type="NCBI Taxonomy" id="27404"/>
    <lineage>
        <taxon>Eukaryota</taxon>
        <taxon>Metazoa</taxon>
        <taxon>Ecdysozoa</taxon>
        <taxon>Arthropoda</taxon>
        <taxon>Crustacea</taxon>
        <taxon>Branchiopoda</taxon>
        <taxon>Diplostraca</taxon>
        <taxon>Cladocera</taxon>
        <taxon>Anomopoda</taxon>
        <taxon>Daphniidae</taxon>
        <taxon>Daphnia</taxon>
    </lineage>
</organism>
<evidence type="ECO:0000256" key="3">
    <source>
        <dbReference type="ARBA" id="ARBA00022475"/>
    </source>
</evidence>
<keyword evidence="13" id="KW-1185">Reference proteome</keyword>
<evidence type="ECO:0000256" key="2">
    <source>
        <dbReference type="ARBA" id="ARBA00008685"/>
    </source>
</evidence>
<evidence type="ECO:0000259" key="11">
    <source>
        <dbReference type="Pfam" id="PF00060"/>
    </source>
</evidence>
<accession>A0A8J2WQC1</accession>
<evidence type="ECO:0000256" key="10">
    <source>
        <dbReference type="SAM" id="Phobius"/>
    </source>
</evidence>
<evidence type="ECO:0000313" key="13">
    <source>
        <dbReference type="Proteomes" id="UP000789390"/>
    </source>
</evidence>